<sequence>MRTIPIVENDFLYADNETLALDSPHWFAWLMAKTTFYFQAPSGAFTARKQVRRGLGYWYASRRGARKSDTVYLGTSRQLTARRLAEVAQRLAEQGRLP</sequence>
<reference evidence="1 2" key="1">
    <citation type="submission" date="2015-09" db="EMBL/GenBank/DDBJ databases">
        <title>Draft genome sequence of Kouleothrix aurantiaca JCM 19913.</title>
        <authorList>
            <person name="Hemp J."/>
        </authorList>
    </citation>
    <scope>NUCLEOTIDE SEQUENCE [LARGE SCALE GENOMIC DNA]</scope>
    <source>
        <strain evidence="1 2">COM-B</strain>
    </source>
</reference>
<protein>
    <submittedName>
        <fullName evidence="1">Uncharacterized protein</fullName>
    </submittedName>
</protein>
<keyword evidence="2" id="KW-1185">Reference proteome</keyword>
<dbReference type="Proteomes" id="UP000050509">
    <property type="component" value="Unassembled WGS sequence"/>
</dbReference>
<name>A0A0P9D9B0_9CHLR</name>
<evidence type="ECO:0000313" key="1">
    <source>
        <dbReference type="EMBL" id="KPV52078.1"/>
    </source>
</evidence>
<organism evidence="1 2">
    <name type="scientific">Kouleothrix aurantiaca</name>
    <dbReference type="NCBI Taxonomy" id="186479"/>
    <lineage>
        <taxon>Bacteria</taxon>
        <taxon>Bacillati</taxon>
        <taxon>Chloroflexota</taxon>
        <taxon>Chloroflexia</taxon>
        <taxon>Chloroflexales</taxon>
        <taxon>Roseiflexineae</taxon>
        <taxon>Roseiflexaceae</taxon>
        <taxon>Kouleothrix</taxon>
    </lineage>
</organism>
<dbReference type="EMBL" id="LJCR01000666">
    <property type="protein sequence ID" value="KPV52078.1"/>
    <property type="molecule type" value="Genomic_DNA"/>
</dbReference>
<comment type="caution">
    <text evidence="1">The sequence shown here is derived from an EMBL/GenBank/DDBJ whole genome shotgun (WGS) entry which is preliminary data.</text>
</comment>
<proteinExistence type="predicted"/>
<accession>A0A0P9D9B0</accession>
<dbReference type="AlphaFoldDB" id="A0A0P9D9B0"/>
<evidence type="ECO:0000313" key="2">
    <source>
        <dbReference type="Proteomes" id="UP000050509"/>
    </source>
</evidence>
<gene>
    <name evidence="1" type="ORF">SE17_17575</name>
</gene>